<name>A0A1E5CMX5_9VIBR</name>
<dbReference type="Pfam" id="PF09932">
    <property type="entry name" value="DUF2164"/>
    <property type="match status" value="1"/>
</dbReference>
<accession>A0A1E5CMX5</accession>
<dbReference type="RefSeq" id="WP_017051203.1">
    <property type="nucleotide sequence ID" value="NZ_AJYW02000295.1"/>
</dbReference>
<dbReference type="InterPro" id="IPR018680">
    <property type="entry name" value="DUF2164"/>
</dbReference>
<evidence type="ECO:0008006" key="3">
    <source>
        <dbReference type="Google" id="ProtNLM"/>
    </source>
</evidence>
<protein>
    <recommendedName>
        <fullName evidence="3">DUF2164 domain-containing protein</fullName>
    </recommendedName>
</protein>
<dbReference type="AlphaFoldDB" id="A0A1E5CMX5"/>
<organism evidence="1 2">
    <name type="scientific">Vibrio genomosp. F6 str. FF-238</name>
    <dbReference type="NCBI Taxonomy" id="1191298"/>
    <lineage>
        <taxon>Bacteria</taxon>
        <taxon>Pseudomonadati</taxon>
        <taxon>Pseudomonadota</taxon>
        <taxon>Gammaproteobacteria</taxon>
        <taxon>Vibrionales</taxon>
        <taxon>Vibrionaceae</taxon>
        <taxon>Vibrio</taxon>
    </lineage>
</organism>
<sequence>MTEIVLEPKTKQSMVAALQRYFEEELDSELGQFDGEFLLDFLSKKLGPVYYNQGIADAQKVMERKIMDISDELYEIEKIVEV</sequence>
<gene>
    <name evidence="1" type="ORF">A130_07920</name>
</gene>
<comment type="caution">
    <text evidence="1">The sequence shown here is derived from an EMBL/GenBank/DDBJ whole genome shotgun (WGS) entry which is preliminary data.</text>
</comment>
<dbReference type="EMBL" id="AJYW02000295">
    <property type="protein sequence ID" value="OEE71250.1"/>
    <property type="molecule type" value="Genomic_DNA"/>
</dbReference>
<evidence type="ECO:0000313" key="2">
    <source>
        <dbReference type="Proteomes" id="UP000094165"/>
    </source>
</evidence>
<proteinExistence type="predicted"/>
<dbReference type="Proteomes" id="UP000094165">
    <property type="component" value="Unassembled WGS sequence"/>
</dbReference>
<evidence type="ECO:0000313" key="1">
    <source>
        <dbReference type="EMBL" id="OEE71250.1"/>
    </source>
</evidence>
<reference evidence="1 2" key="1">
    <citation type="journal article" date="2012" name="Science">
        <title>Ecological populations of bacteria act as socially cohesive units of antibiotic production and resistance.</title>
        <authorList>
            <person name="Cordero O.X."/>
            <person name="Wildschutte H."/>
            <person name="Kirkup B."/>
            <person name="Proehl S."/>
            <person name="Ngo L."/>
            <person name="Hussain F."/>
            <person name="Le Roux F."/>
            <person name="Mincer T."/>
            <person name="Polz M.F."/>
        </authorList>
    </citation>
    <scope>NUCLEOTIDE SEQUENCE [LARGE SCALE GENOMIC DNA]</scope>
    <source>
        <strain evidence="1 2">FF-238</strain>
    </source>
</reference>
<keyword evidence="2" id="KW-1185">Reference proteome</keyword>